<dbReference type="SMART" id="SM00909">
    <property type="entry name" value="Germane"/>
    <property type="match status" value="2"/>
</dbReference>
<proteinExistence type="predicted"/>
<feature type="signal peptide" evidence="2">
    <location>
        <begin position="1"/>
        <end position="19"/>
    </location>
</feature>
<evidence type="ECO:0000313" key="5">
    <source>
        <dbReference type="Proteomes" id="UP001597343"/>
    </source>
</evidence>
<organism evidence="4 5">
    <name type="scientific">Tumebacillus lipolyticus</name>
    <dbReference type="NCBI Taxonomy" id="1280370"/>
    <lineage>
        <taxon>Bacteria</taxon>
        <taxon>Bacillati</taxon>
        <taxon>Bacillota</taxon>
        <taxon>Bacilli</taxon>
        <taxon>Bacillales</taxon>
        <taxon>Alicyclobacillaceae</taxon>
        <taxon>Tumebacillus</taxon>
    </lineage>
</organism>
<sequence>MRKGKLALVGVLAVSIALASGCSPKTTSSSEGANGASQGEQTANVMPTTVYVADQNGFVVPLQVKIEKTDQIALGTLKQMITGGSGDASLVSSGFQNVLPKGTEIRGISINDGVAKVDLTKQANSFDSALAEQRMVDGIVWSLTGLDGIKKVQLMIDGHVQPTLKNGTPVGEPISRANGINLQVTSNVSPSQSTAVTLYFLGKSNDAKFSYLVPVTRMVPQIKDQNRVELTVAELAKGPNNAGLEPLLSPDLKLAKSSIADRVANLEFSQGLIKEGADAVHVINSIVLSLSANAGVEKVMFTVGEKAPATGGGLDLSKPVSVPPTINEHQM</sequence>
<name>A0ABW4ZUR1_9BACL</name>
<reference evidence="5" key="1">
    <citation type="journal article" date="2019" name="Int. J. Syst. Evol. Microbiol.">
        <title>The Global Catalogue of Microorganisms (GCM) 10K type strain sequencing project: providing services to taxonomists for standard genome sequencing and annotation.</title>
        <authorList>
            <consortium name="The Broad Institute Genomics Platform"/>
            <consortium name="The Broad Institute Genome Sequencing Center for Infectious Disease"/>
            <person name="Wu L."/>
            <person name="Ma J."/>
        </authorList>
    </citation>
    <scope>NUCLEOTIDE SEQUENCE [LARGE SCALE GENOMIC DNA]</scope>
    <source>
        <strain evidence="5">CGMCC 1.13574</strain>
    </source>
</reference>
<feature type="domain" description="GerMN" evidence="3">
    <location>
        <begin position="228"/>
        <end position="312"/>
    </location>
</feature>
<dbReference type="EMBL" id="JBHUIO010000002">
    <property type="protein sequence ID" value="MFD2169049.1"/>
    <property type="molecule type" value="Genomic_DNA"/>
</dbReference>
<evidence type="ECO:0000256" key="1">
    <source>
        <dbReference type="SAM" id="MobiDB-lite"/>
    </source>
</evidence>
<feature type="chain" id="PRO_5046401172" evidence="2">
    <location>
        <begin position="20"/>
        <end position="331"/>
    </location>
</feature>
<dbReference type="PROSITE" id="PS51257">
    <property type="entry name" value="PROKAR_LIPOPROTEIN"/>
    <property type="match status" value="1"/>
</dbReference>
<dbReference type="RefSeq" id="WP_386044100.1">
    <property type="nucleotide sequence ID" value="NZ_JBHUIO010000002.1"/>
</dbReference>
<gene>
    <name evidence="4" type="ORF">ACFSOY_03335</name>
</gene>
<dbReference type="Proteomes" id="UP001597343">
    <property type="component" value="Unassembled WGS sequence"/>
</dbReference>
<comment type="caution">
    <text evidence="4">The sequence shown here is derived from an EMBL/GenBank/DDBJ whole genome shotgun (WGS) entry which is preliminary data.</text>
</comment>
<dbReference type="InterPro" id="IPR019606">
    <property type="entry name" value="GerMN"/>
</dbReference>
<evidence type="ECO:0000313" key="4">
    <source>
        <dbReference type="EMBL" id="MFD2169049.1"/>
    </source>
</evidence>
<evidence type="ECO:0000256" key="2">
    <source>
        <dbReference type="SAM" id="SignalP"/>
    </source>
</evidence>
<keyword evidence="5" id="KW-1185">Reference proteome</keyword>
<protein>
    <submittedName>
        <fullName evidence="4">GerMN domain-containing protein</fullName>
    </submittedName>
</protein>
<accession>A0ABW4ZUR1</accession>
<dbReference type="Pfam" id="PF10646">
    <property type="entry name" value="Germane"/>
    <property type="match status" value="2"/>
</dbReference>
<feature type="region of interest" description="Disordered" evidence="1">
    <location>
        <begin position="312"/>
        <end position="331"/>
    </location>
</feature>
<feature type="domain" description="GerMN" evidence="3">
    <location>
        <begin position="73"/>
        <end position="165"/>
    </location>
</feature>
<keyword evidence="2" id="KW-0732">Signal</keyword>
<evidence type="ECO:0000259" key="3">
    <source>
        <dbReference type="SMART" id="SM00909"/>
    </source>
</evidence>